<evidence type="ECO:0000313" key="3">
    <source>
        <dbReference type="Proteomes" id="UP000320762"/>
    </source>
</evidence>
<protein>
    <submittedName>
        <fullName evidence="2">Uncharacterized protein</fullName>
    </submittedName>
</protein>
<accession>A0A550C695</accession>
<dbReference type="EMBL" id="VDMD01000022">
    <property type="protein sequence ID" value="TRM60323.1"/>
    <property type="molecule type" value="Genomic_DNA"/>
</dbReference>
<comment type="caution">
    <text evidence="2">The sequence shown here is derived from an EMBL/GenBank/DDBJ whole genome shotgun (WGS) entry which is preliminary data.</text>
</comment>
<feature type="region of interest" description="Disordered" evidence="1">
    <location>
        <begin position="81"/>
        <end position="104"/>
    </location>
</feature>
<feature type="compositionally biased region" description="Basic and acidic residues" evidence="1">
    <location>
        <begin position="82"/>
        <end position="91"/>
    </location>
</feature>
<name>A0A550C695_9AGAR</name>
<dbReference type="Proteomes" id="UP000320762">
    <property type="component" value="Unassembled WGS sequence"/>
</dbReference>
<organism evidence="2 3">
    <name type="scientific">Schizophyllum amplum</name>
    <dbReference type="NCBI Taxonomy" id="97359"/>
    <lineage>
        <taxon>Eukaryota</taxon>
        <taxon>Fungi</taxon>
        <taxon>Dikarya</taxon>
        <taxon>Basidiomycota</taxon>
        <taxon>Agaricomycotina</taxon>
        <taxon>Agaricomycetes</taxon>
        <taxon>Agaricomycetidae</taxon>
        <taxon>Agaricales</taxon>
        <taxon>Schizophyllaceae</taxon>
        <taxon>Schizophyllum</taxon>
    </lineage>
</organism>
<reference evidence="2 3" key="1">
    <citation type="journal article" date="2019" name="New Phytol.">
        <title>Comparative genomics reveals unique wood-decay strategies and fruiting body development in the Schizophyllaceae.</title>
        <authorList>
            <person name="Almasi E."/>
            <person name="Sahu N."/>
            <person name="Krizsan K."/>
            <person name="Balint B."/>
            <person name="Kovacs G.M."/>
            <person name="Kiss B."/>
            <person name="Cseklye J."/>
            <person name="Drula E."/>
            <person name="Henrissat B."/>
            <person name="Nagy I."/>
            <person name="Chovatia M."/>
            <person name="Adam C."/>
            <person name="LaButti K."/>
            <person name="Lipzen A."/>
            <person name="Riley R."/>
            <person name="Grigoriev I.V."/>
            <person name="Nagy L.G."/>
        </authorList>
    </citation>
    <scope>NUCLEOTIDE SEQUENCE [LARGE SCALE GENOMIC DNA]</scope>
    <source>
        <strain evidence="2 3">NL-1724</strain>
    </source>
</reference>
<sequence>MLGSYRTDTYASAPSRHTELNNSCFPSLCLSDIAKTHSALATFGTLQLDVYKRVKGSCQGTRAERALEVIQKQLLTTFSAEQKSEVQRDPMDCESTPSAPPPPDGRILDRMRACFAERGARVRIVSESDCIPVVSLLHRVTSASTAPARSQRRRCRLRVAFFRVGRCGRPFIIADYQRALESPEYNTVFCRR</sequence>
<dbReference type="AlphaFoldDB" id="A0A550C695"/>
<gene>
    <name evidence="2" type="ORF">BD626DRAFT_130776</name>
</gene>
<evidence type="ECO:0000313" key="2">
    <source>
        <dbReference type="EMBL" id="TRM60323.1"/>
    </source>
</evidence>
<keyword evidence="3" id="KW-1185">Reference proteome</keyword>
<evidence type="ECO:0000256" key="1">
    <source>
        <dbReference type="SAM" id="MobiDB-lite"/>
    </source>
</evidence>
<proteinExistence type="predicted"/>